<dbReference type="EMBL" id="REFR01000010">
    <property type="protein sequence ID" value="RMB08488.1"/>
    <property type="molecule type" value="Genomic_DNA"/>
</dbReference>
<proteinExistence type="predicted"/>
<dbReference type="Proteomes" id="UP000271227">
    <property type="component" value="Unassembled WGS sequence"/>
</dbReference>
<dbReference type="SUPFAM" id="SSF46689">
    <property type="entry name" value="Homeodomain-like"/>
    <property type="match status" value="1"/>
</dbReference>
<dbReference type="Pfam" id="PF17939">
    <property type="entry name" value="TetR_C_30"/>
    <property type="match status" value="1"/>
</dbReference>
<dbReference type="PRINTS" id="PR00455">
    <property type="entry name" value="HTHTETR"/>
</dbReference>
<dbReference type="RefSeq" id="WP_121937850.1">
    <property type="nucleotide sequence ID" value="NZ_REFR01000010.1"/>
</dbReference>
<dbReference type="GO" id="GO:0000976">
    <property type="term" value="F:transcription cis-regulatory region binding"/>
    <property type="evidence" value="ECO:0007669"/>
    <property type="project" value="TreeGrafter"/>
</dbReference>
<dbReference type="Gene3D" id="1.10.357.10">
    <property type="entry name" value="Tetracycline Repressor, domain 2"/>
    <property type="match status" value="1"/>
</dbReference>
<keyword evidence="2 4" id="KW-0238">DNA-binding</keyword>
<evidence type="ECO:0000313" key="8">
    <source>
        <dbReference type="Proteomes" id="UP000271227"/>
    </source>
</evidence>
<organism evidence="7 8">
    <name type="scientific">Eilatimonas milleporae</name>
    <dbReference type="NCBI Taxonomy" id="911205"/>
    <lineage>
        <taxon>Bacteria</taxon>
        <taxon>Pseudomonadati</taxon>
        <taxon>Pseudomonadota</taxon>
        <taxon>Alphaproteobacteria</taxon>
        <taxon>Kordiimonadales</taxon>
        <taxon>Kordiimonadaceae</taxon>
        <taxon>Eilatimonas</taxon>
    </lineage>
</organism>
<dbReference type="SUPFAM" id="SSF48498">
    <property type="entry name" value="Tetracyclin repressor-like, C-terminal domain"/>
    <property type="match status" value="1"/>
</dbReference>
<keyword evidence="8" id="KW-1185">Reference proteome</keyword>
<dbReference type="InterPro" id="IPR050109">
    <property type="entry name" value="HTH-type_TetR-like_transc_reg"/>
</dbReference>
<comment type="caution">
    <text evidence="7">The sequence shown here is derived from an EMBL/GenBank/DDBJ whole genome shotgun (WGS) entry which is preliminary data.</text>
</comment>
<evidence type="ECO:0000259" key="6">
    <source>
        <dbReference type="PROSITE" id="PS50977"/>
    </source>
</evidence>
<dbReference type="InterPro" id="IPR036271">
    <property type="entry name" value="Tet_transcr_reg_TetR-rel_C_sf"/>
</dbReference>
<sequence length="234" mass="25573">MTNGKDKAAGDAGTGQEGPAASRPRKDRILDAAEALFAKHGFDGVTMRQVAMAASVDVALPNYHFGSKRGLFDAVLLRRAEVLNRERLQALEDCTKAAGSGGPAAEAIIDAFLRPLLSDSHAEEEGWRHYYELIAQVNNSPEWGGVLMTKYFDPLVRRFMEALKRALPQADEADIYWCYHFLSGALTLTFAQTGRIDHLSGGKCRSDDLQAAYERMVPFVAAGFRHICGGDPPS</sequence>
<feature type="DNA-binding region" description="H-T-H motif" evidence="4">
    <location>
        <begin position="46"/>
        <end position="65"/>
    </location>
</feature>
<dbReference type="PANTHER" id="PTHR30055:SF234">
    <property type="entry name" value="HTH-TYPE TRANSCRIPTIONAL REGULATOR BETI"/>
    <property type="match status" value="1"/>
</dbReference>
<dbReference type="InParanoid" id="A0A3M0CFV9"/>
<gene>
    <name evidence="7" type="ORF">BXY39_1121</name>
</gene>
<name>A0A3M0CFV9_9PROT</name>
<dbReference type="PROSITE" id="PS50977">
    <property type="entry name" value="HTH_TETR_2"/>
    <property type="match status" value="1"/>
</dbReference>
<dbReference type="AlphaFoldDB" id="A0A3M0CFV9"/>
<dbReference type="GO" id="GO:0003700">
    <property type="term" value="F:DNA-binding transcription factor activity"/>
    <property type="evidence" value="ECO:0007669"/>
    <property type="project" value="TreeGrafter"/>
</dbReference>
<feature type="region of interest" description="Disordered" evidence="5">
    <location>
        <begin position="1"/>
        <end position="25"/>
    </location>
</feature>
<dbReference type="FunCoup" id="A0A3M0CFV9">
    <property type="interactions" value="134"/>
</dbReference>
<evidence type="ECO:0000256" key="1">
    <source>
        <dbReference type="ARBA" id="ARBA00023015"/>
    </source>
</evidence>
<dbReference type="PANTHER" id="PTHR30055">
    <property type="entry name" value="HTH-TYPE TRANSCRIPTIONAL REGULATOR RUTR"/>
    <property type="match status" value="1"/>
</dbReference>
<dbReference type="InterPro" id="IPR001647">
    <property type="entry name" value="HTH_TetR"/>
</dbReference>
<dbReference type="InterPro" id="IPR041586">
    <property type="entry name" value="PsrA_TetR_C"/>
</dbReference>
<keyword evidence="3" id="KW-0804">Transcription</keyword>
<evidence type="ECO:0000256" key="3">
    <source>
        <dbReference type="ARBA" id="ARBA00023163"/>
    </source>
</evidence>
<dbReference type="Pfam" id="PF00440">
    <property type="entry name" value="TetR_N"/>
    <property type="match status" value="1"/>
</dbReference>
<feature type="domain" description="HTH tetR-type" evidence="6">
    <location>
        <begin position="23"/>
        <end position="83"/>
    </location>
</feature>
<keyword evidence="1" id="KW-0805">Transcription regulation</keyword>
<evidence type="ECO:0000313" key="7">
    <source>
        <dbReference type="EMBL" id="RMB08488.1"/>
    </source>
</evidence>
<dbReference type="OrthoDB" id="2356263at2"/>
<evidence type="ECO:0000256" key="5">
    <source>
        <dbReference type="SAM" id="MobiDB-lite"/>
    </source>
</evidence>
<protein>
    <submittedName>
        <fullName evidence="7">TetR family transcriptional regulator</fullName>
    </submittedName>
</protein>
<evidence type="ECO:0000256" key="4">
    <source>
        <dbReference type="PROSITE-ProRule" id="PRU00335"/>
    </source>
</evidence>
<reference evidence="7 8" key="1">
    <citation type="submission" date="2018-10" db="EMBL/GenBank/DDBJ databases">
        <title>Genomic Encyclopedia of Archaeal and Bacterial Type Strains, Phase II (KMG-II): from individual species to whole genera.</title>
        <authorList>
            <person name="Goeker M."/>
        </authorList>
    </citation>
    <scope>NUCLEOTIDE SEQUENCE [LARGE SCALE GENOMIC DNA]</scope>
    <source>
        <strain evidence="7 8">DSM 25217</strain>
    </source>
</reference>
<accession>A0A3M0CFV9</accession>
<dbReference type="InterPro" id="IPR009057">
    <property type="entry name" value="Homeodomain-like_sf"/>
</dbReference>
<evidence type="ECO:0000256" key="2">
    <source>
        <dbReference type="ARBA" id="ARBA00023125"/>
    </source>
</evidence>